<accession>A0A377H6D4</accession>
<gene>
    <name evidence="2" type="ORF">NCTC11413_00816</name>
</gene>
<dbReference type="EMBL" id="UGGZ01000001">
    <property type="protein sequence ID" value="STO37700.1"/>
    <property type="molecule type" value="Genomic_DNA"/>
</dbReference>
<protein>
    <submittedName>
        <fullName evidence="2">Uncharacterized protein</fullName>
    </submittedName>
</protein>
<feature type="transmembrane region" description="Helical" evidence="1">
    <location>
        <begin position="5"/>
        <end position="26"/>
    </location>
</feature>
<evidence type="ECO:0000256" key="1">
    <source>
        <dbReference type="SAM" id="Phobius"/>
    </source>
</evidence>
<keyword evidence="1" id="KW-0472">Membrane</keyword>
<keyword evidence="1" id="KW-0812">Transmembrane</keyword>
<feature type="transmembrane region" description="Helical" evidence="1">
    <location>
        <begin position="46"/>
        <end position="62"/>
    </location>
</feature>
<proteinExistence type="predicted"/>
<evidence type="ECO:0000313" key="2">
    <source>
        <dbReference type="EMBL" id="STO37700.1"/>
    </source>
</evidence>
<keyword evidence="1" id="KW-1133">Transmembrane helix</keyword>
<reference evidence="2 3" key="1">
    <citation type="submission" date="2018-06" db="EMBL/GenBank/DDBJ databases">
        <authorList>
            <consortium name="Pathogen Informatics"/>
            <person name="Doyle S."/>
        </authorList>
    </citation>
    <scope>NUCLEOTIDE SEQUENCE [LARGE SCALE GENOMIC DNA]</scope>
    <source>
        <strain evidence="2 3">NCTC11413</strain>
    </source>
</reference>
<evidence type="ECO:0000313" key="3">
    <source>
        <dbReference type="Proteomes" id="UP000254232"/>
    </source>
</evidence>
<sequence>MLTRFLRFLIFILNWSIFAVIVWLNIILLSDNPSFTLFNYTFNQRQLYFFNTLLFALFTYKERHCIKNEIKRFVHWVKTL</sequence>
<dbReference type="Proteomes" id="UP000254232">
    <property type="component" value="Unassembled WGS sequence"/>
</dbReference>
<name>A0A377H6D4_9PAST</name>
<organism evidence="2 3">
    <name type="scientific">Gallibacterium anatis</name>
    <dbReference type="NCBI Taxonomy" id="750"/>
    <lineage>
        <taxon>Bacteria</taxon>
        <taxon>Pseudomonadati</taxon>
        <taxon>Pseudomonadota</taxon>
        <taxon>Gammaproteobacteria</taxon>
        <taxon>Pasteurellales</taxon>
        <taxon>Pasteurellaceae</taxon>
        <taxon>Gallibacterium</taxon>
    </lineage>
</organism>
<dbReference type="AlphaFoldDB" id="A0A377H6D4"/>